<organism evidence="2 3">
    <name type="scientific">Paracoccus stylophorae</name>
    <dbReference type="NCBI Taxonomy" id="659350"/>
    <lineage>
        <taxon>Bacteria</taxon>
        <taxon>Pseudomonadati</taxon>
        <taxon>Pseudomonadota</taxon>
        <taxon>Alphaproteobacteria</taxon>
        <taxon>Rhodobacterales</taxon>
        <taxon>Paracoccaceae</taxon>
        <taxon>Paracoccus</taxon>
    </lineage>
</organism>
<dbReference type="SMART" id="SM00450">
    <property type="entry name" value="RHOD"/>
    <property type="match status" value="1"/>
</dbReference>
<evidence type="ECO:0000259" key="1">
    <source>
        <dbReference type="PROSITE" id="PS50206"/>
    </source>
</evidence>
<dbReference type="Pfam" id="PF00581">
    <property type="entry name" value="Rhodanese"/>
    <property type="match status" value="1"/>
</dbReference>
<name>A0ABY7ST97_9RHOB</name>
<reference evidence="2 3" key="1">
    <citation type="submission" date="2021-01" db="EMBL/GenBank/DDBJ databases">
        <title>Biogeographic distribution of Paracoccus.</title>
        <authorList>
            <person name="Hollensteiner J."/>
            <person name="Leineberger J."/>
            <person name="Brinkhoff T."/>
            <person name="Daniel R."/>
        </authorList>
    </citation>
    <scope>NUCLEOTIDE SEQUENCE [LARGE SCALE GENOMIC DNA]</scope>
    <source>
        <strain evidence="2 3">LMG25392</strain>
    </source>
</reference>
<protein>
    <submittedName>
        <fullName evidence="2">Rhodanese-like domain-containing protein</fullName>
    </submittedName>
</protein>
<dbReference type="InterPro" id="IPR036873">
    <property type="entry name" value="Rhodanese-like_dom_sf"/>
</dbReference>
<accession>A0ABY7ST97</accession>
<dbReference type="Gene3D" id="3.40.250.10">
    <property type="entry name" value="Rhodanese-like domain"/>
    <property type="match status" value="1"/>
</dbReference>
<dbReference type="PANTHER" id="PTHR43031:SF16">
    <property type="entry name" value="OXIDOREDUCTASE"/>
    <property type="match status" value="1"/>
</dbReference>
<dbReference type="EMBL" id="CP067134">
    <property type="protein sequence ID" value="WCR10168.1"/>
    <property type="molecule type" value="Genomic_DNA"/>
</dbReference>
<sequence length="127" mass="13808">MKTEDTGQGTLETWTVDEVDEALQKGEIAVIDVRTPQEYMFEHIDGALLAPMGQIRADRLPSMQGRTLVFYCGSSKRSESVARSLLSQGHDRIVHMDGGFAAWKQAGKAHIGTDMATGAPKRVDSSG</sequence>
<dbReference type="PROSITE" id="PS50206">
    <property type="entry name" value="RHODANESE_3"/>
    <property type="match status" value="1"/>
</dbReference>
<dbReference type="PANTHER" id="PTHR43031">
    <property type="entry name" value="FAD-DEPENDENT OXIDOREDUCTASE"/>
    <property type="match status" value="1"/>
</dbReference>
<evidence type="ECO:0000313" key="3">
    <source>
        <dbReference type="Proteomes" id="UP001218412"/>
    </source>
</evidence>
<dbReference type="InterPro" id="IPR001763">
    <property type="entry name" value="Rhodanese-like_dom"/>
</dbReference>
<evidence type="ECO:0000313" key="2">
    <source>
        <dbReference type="EMBL" id="WCR10168.1"/>
    </source>
</evidence>
<dbReference type="RefSeq" id="WP_272858227.1">
    <property type="nucleotide sequence ID" value="NZ_CP067134.1"/>
</dbReference>
<gene>
    <name evidence="2" type="ORF">JHW45_14005</name>
</gene>
<dbReference type="InterPro" id="IPR050229">
    <property type="entry name" value="GlpE_sulfurtransferase"/>
</dbReference>
<proteinExistence type="predicted"/>
<dbReference type="CDD" id="cd00158">
    <property type="entry name" value="RHOD"/>
    <property type="match status" value="1"/>
</dbReference>
<dbReference type="Proteomes" id="UP001218412">
    <property type="component" value="Chromosome"/>
</dbReference>
<feature type="domain" description="Rhodanese" evidence="1">
    <location>
        <begin position="24"/>
        <end position="112"/>
    </location>
</feature>
<keyword evidence="3" id="KW-1185">Reference proteome</keyword>
<dbReference type="SUPFAM" id="SSF52821">
    <property type="entry name" value="Rhodanese/Cell cycle control phosphatase"/>
    <property type="match status" value="1"/>
</dbReference>